<dbReference type="EMBL" id="JAZDWU010000001">
    <property type="protein sequence ID" value="KAL0016059.1"/>
    <property type="molecule type" value="Genomic_DNA"/>
</dbReference>
<evidence type="ECO:0000256" key="4">
    <source>
        <dbReference type="SAM" id="MobiDB-lite"/>
    </source>
</evidence>
<dbReference type="FunFam" id="3.20.20.60:FF:000028">
    <property type="entry name" value="2-keto-3-deoxy-L-rhamnonate aldolase-like"/>
    <property type="match status" value="1"/>
</dbReference>
<sequence length="363" mass="39364">MASLNLSYSTTTTTTISSLSTLRKPKPLAFTSNISTKFFKTQTFKTLTPPKSKSKSKSKSTTTHSDLSPIDSTTTITSPNTNTTNNLKSRLHNNETLYGIFLLTFSPTIAEIAGLSGYDFVVVDMEHGPGGIPEALACLHALAATNTPAILRLPESSATWVKKALDLGPQGLMFPMIESPIEAQEAVSYCRFPPRGVRGSAHTVVRASNYGIDEGYLSNYEDELLIMCQVETVEGVKHADEIAAVDGVDCVQMGPLDLSASMGYLWDPGNKKVKDMLRVAERAVLNSEGGNGGAYLAGFALPYDGPDDLRKRGYHMVSGAVDVGLFRSAAVEDVKKFKMALVMDGSDDEQEDRQHGDEKYWSE</sequence>
<dbReference type="Proteomes" id="UP001459277">
    <property type="component" value="Unassembled WGS sequence"/>
</dbReference>
<dbReference type="AlphaFoldDB" id="A0AAW2E309"/>
<comment type="similarity">
    <text evidence="1">Belongs to the HpcH/HpaI aldolase family.</text>
</comment>
<dbReference type="InterPro" id="IPR040442">
    <property type="entry name" value="Pyrv_kinase-like_dom_sf"/>
</dbReference>
<comment type="caution">
    <text evidence="6">The sequence shown here is derived from an EMBL/GenBank/DDBJ whole genome shotgun (WGS) entry which is preliminary data.</text>
</comment>
<dbReference type="Pfam" id="PF03328">
    <property type="entry name" value="HpcH_HpaI"/>
    <property type="match status" value="1"/>
</dbReference>
<evidence type="ECO:0000259" key="5">
    <source>
        <dbReference type="Pfam" id="PF03328"/>
    </source>
</evidence>
<keyword evidence="2" id="KW-0479">Metal-binding</keyword>
<evidence type="ECO:0000256" key="2">
    <source>
        <dbReference type="ARBA" id="ARBA00022723"/>
    </source>
</evidence>
<dbReference type="InterPro" id="IPR050251">
    <property type="entry name" value="HpcH-HpaI_aldolase"/>
</dbReference>
<dbReference type="PANTHER" id="PTHR30502">
    <property type="entry name" value="2-KETO-3-DEOXY-L-RHAMNONATE ALDOLASE"/>
    <property type="match status" value="1"/>
</dbReference>
<evidence type="ECO:0000256" key="1">
    <source>
        <dbReference type="ARBA" id="ARBA00005568"/>
    </source>
</evidence>
<dbReference type="Gene3D" id="3.20.20.60">
    <property type="entry name" value="Phosphoenolpyruvate-binding domains"/>
    <property type="match status" value="1"/>
</dbReference>
<feature type="domain" description="HpcH/HpaI aldolase/citrate lyase" evidence="5">
    <location>
        <begin position="98"/>
        <end position="328"/>
    </location>
</feature>
<keyword evidence="3" id="KW-0456">Lyase</keyword>
<accession>A0AAW2E309</accession>
<feature type="region of interest" description="Disordered" evidence="4">
    <location>
        <begin position="47"/>
        <end position="88"/>
    </location>
</feature>
<feature type="compositionally biased region" description="Low complexity" evidence="4">
    <location>
        <begin position="59"/>
        <end position="87"/>
    </location>
</feature>
<dbReference type="PANTHER" id="PTHR30502:SF0">
    <property type="entry name" value="PHOSPHOENOLPYRUVATE CARBOXYLASE FAMILY PROTEIN"/>
    <property type="match status" value="1"/>
</dbReference>
<dbReference type="InterPro" id="IPR005000">
    <property type="entry name" value="Aldolase/citrate-lyase_domain"/>
</dbReference>
<keyword evidence="7" id="KW-1185">Reference proteome</keyword>
<proteinExistence type="inferred from homology"/>
<organism evidence="6 7">
    <name type="scientific">Lithocarpus litseifolius</name>
    <dbReference type="NCBI Taxonomy" id="425828"/>
    <lineage>
        <taxon>Eukaryota</taxon>
        <taxon>Viridiplantae</taxon>
        <taxon>Streptophyta</taxon>
        <taxon>Embryophyta</taxon>
        <taxon>Tracheophyta</taxon>
        <taxon>Spermatophyta</taxon>
        <taxon>Magnoliopsida</taxon>
        <taxon>eudicotyledons</taxon>
        <taxon>Gunneridae</taxon>
        <taxon>Pentapetalae</taxon>
        <taxon>rosids</taxon>
        <taxon>fabids</taxon>
        <taxon>Fagales</taxon>
        <taxon>Fagaceae</taxon>
        <taxon>Lithocarpus</taxon>
    </lineage>
</organism>
<evidence type="ECO:0000313" key="6">
    <source>
        <dbReference type="EMBL" id="KAL0016059.1"/>
    </source>
</evidence>
<evidence type="ECO:0000313" key="7">
    <source>
        <dbReference type="Proteomes" id="UP001459277"/>
    </source>
</evidence>
<gene>
    <name evidence="6" type="ORF">SO802_003128</name>
</gene>
<protein>
    <recommendedName>
        <fullName evidence="5">HpcH/HpaI aldolase/citrate lyase domain-containing protein</fullName>
    </recommendedName>
</protein>
<dbReference type="GO" id="GO:0005737">
    <property type="term" value="C:cytoplasm"/>
    <property type="evidence" value="ECO:0007669"/>
    <property type="project" value="TreeGrafter"/>
</dbReference>
<dbReference type="GO" id="GO:0046872">
    <property type="term" value="F:metal ion binding"/>
    <property type="evidence" value="ECO:0007669"/>
    <property type="project" value="UniProtKB-KW"/>
</dbReference>
<dbReference type="InterPro" id="IPR015813">
    <property type="entry name" value="Pyrv/PenolPyrv_kinase-like_dom"/>
</dbReference>
<dbReference type="SUPFAM" id="SSF51621">
    <property type="entry name" value="Phosphoenolpyruvate/pyruvate domain"/>
    <property type="match status" value="1"/>
</dbReference>
<reference evidence="6 7" key="1">
    <citation type="submission" date="2024-01" db="EMBL/GenBank/DDBJ databases">
        <title>A telomere-to-telomere, gap-free genome of sweet tea (Lithocarpus litseifolius).</title>
        <authorList>
            <person name="Zhou J."/>
        </authorList>
    </citation>
    <scope>NUCLEOTIDE SEQUENCE [LARGE SCALE GENOMIC DNA]</scope>
    <source>
        <strain evidence="6">Zhou-2022a</strain>
        <tissue evidence="6">Leaf</tissue>
    </source>
</reference>
<dbReference type="GO" id="GO:0016832">
    <property type="term" value="F:aldehyde-lyase activity"/>
    <property type="evidence" value="ECO:0007669"/>
    <property type="project" value="TreeGrafter"/>
</dbReference>
<name>A0AAW2E309_9ROSI</name>
<evidence type="ECO:0000256" key="3">
    <source>
        <dbReference type="ARBA" id="ARBA00023239"/>
    </source>
</evidence>